<feature type="compositionally biased region" description="Low complexity" evidence="1">
    <location>
        <begin position="151"/>
        <end position="176"/>
    </location>
</feature>
<feature type="chain" id="PRO_5020557192" evidence="3">
    <location>
        <begin position="17"/>
        <end position="977"/>
    </location>
</feature>
<dbReference type="Proteomes" id="UP000274922">
    <property type="component" value="Unassembled WGS sequence"/>
</dbReference>
<feature type="compositionally biased region" description="Acidic residues" evidence="1">
    <location>
        <begin position="554"/>
        <end position="565"/>
    </location>
</feature>
<organism evidence="4 5">
    <name type="scientific">Caulochytrium protostelioides</name>
    <dbReference type="NCBI Taxonomy" id="1555241"/>
    <lineage>
        <taxon>Eukaryota</taxon>
        <taxon>Fungi</taxon>
        <taxon>Fungi incertae sedis</taxon>
        <taxon>Chytridiomycota</taxon>
        <taxon>Chytridiomycota incertae sedis</taxon>
        <taxon>Chytridiomycetes</taxon>
        <taxon>Caulochytriales</taxon>
        <taxon>Caulochytriaceae</taxon>
        <taxon>Caulochytrium</taxon>
    </lineage>
</organism>
<evidence type="ECO:0000256" key="3">
    <source>
        <dbReference type="SAM" id="SignalP"/>
    </source>
</evidence>
<keyword evidence="2" id="KW-1133">Transmembrane helix</keyword>
<evidence type="ECO:0000313" key="5">
    <source>
        <dbReference type="Proteomes" id="UP000274922"/>
    </source>
</evidence>
<feature type="region of interest" description="Disordered" evidence="1">
    <location>
        <begin position="710"/>
        <end position="731"/>
    </location>
</feature>
<evidence type="ECO:0000256" key="1">
    <source>
        <dbReference type="SAM" id="MobiDB-lite"/>
    </source>
</evidence>
<dbReference type="AlphaFoldDB" id="A0A4P9X3F2"/>
<dbReference type="InterPro" id="IPR036028">
    <property type="entry name" value="SH3-like_dom_sf"/>
</dbReference>
<feature type="region of interest" description="Disordered" evidence="1">
    <location>
        <begin position="549"/>
        <end position="577"/>
    </location>
</feature>
<protein>
    <submittedName>
        <fullName evidence="4">Uncharacterized protein</fullName>
    </submittedName>
</protein>
<keyword evidence="3" id="KW-0732">Signal</keyword>
<keyword evidence="2" id="KW-0812">Transmembrane</keyword>
<proteinExistence type="predicted"/>
<dbReference type="InterPro" id="IPR032675">
    <property type="entry name" value="LRR_dom_sf"/>
</dbReference>
<dbReference type="Gene3D" id="3.80.10.10">
    <property type="entry name" value="Ribonuclease Inhibitor"/>
    <property type="match status" value="1"/>
</dbReference>
<accession>A0A4P9X3F2</accession>
<feature type="transmembrane region" description="Helical" evidence="2">
    <location>
        <begin position="195"/>
        <end position="219"/>
    </location>
</feature>
<reference evidence="5" key="1">
    <citation type="journal article" date="2018" name="Nat. Microbiol.">
        <title>Leveraging single-cell genomics to expand the fungal tree of life.</title>
        <authorList>
            <person name="Ahrendt S.R."/>
            <person name="Quandt C.A."/>
            <person name="Ciobanu D."/>
            <person name="Clum A."/>
            <person name="Salamov A."/>
            <person name="Andreopoulos B."/>
            <person name="Cheng J.F."/>
            <person name="Woyke T."/>
            <person name="Pelin A."/>
            <person name="Henrissat B."/>
            <person name="Reynolds N.K."/>
            <person name="Benny G.L."/>
            <person name="Smith M.E."/>
            <person name="James T.Y."/>
            <person name="Grigoriev I.V."/>
        </authorList>
    </citation>
    <scope>NUCLEOTIDE SEQUENCE [LARGE SCALE GENOMIC DNA]</scope>
    <source>
        <strain evidence="5">ATCC 52028</strain>
    </source>
</reference>
<sequence length="977" mass="98263">MTCADLAAAFAHVAGATVTAASCCRDRHVQCSADGVHITGIDFAAAGLRGTVGAAFWRLTRLQSIALGRNPELAFALNRLGELPQLATLDVAGSPLVQGVVANTVLAQLTQCRLAGSAACVLASAPATSACAGSAPTCAYLAASSRIPVASPTATPSAPPSATTTTAAVAPRPTATGTQNAAAAESATVSQGRHAAVIIVVVAVLVVVLAFALAAYYLLWRPRRLSPAKASHDRRPPAPPGPRQRRGTARPAPATPPPAARGELVRRPEPAAAAAVYGAALPPAGGIHFPNAPSWPAAADAAAAAGADAAAAGVVAPARWASSGDARAQHAEGAVLRARAAVHQHGRAAGVFPVLRAYAAQAADELSVDAARHEALVLHRLFEDGWAEVVRRTPSARGGLRGMVPFAVIDPYYAPPSIHTIPSRTTTAASTRRAARAPPPPAAGASPRQRLTFLLETAARRISQTVGGATHALKPPKTSPSLSRATTASAATVVPTATAATAAAANARHSAGPRRPDTLVDVHLQDPSRFSALDTCPLIPAATATAAVGAPGAIDEDSEEEDEAEARDARRRWRRDRQAEQSAALTFGRAESPTASVVSNRIWQETFDVPQATAQGAKDHHRRGHVQAFHIEHLQARLSSDRTAAAPGSLPLPVATATTPTPAADLLSTVIDVVPTAMMMTPPPPYATPTPLHSVPPAMATTTAAAMGSLGASAAPTGSPTSPTSPTSPSTISTLASMDSSFSVVSASPAAPLGRPHGTATQHNSAILPPHALRAMGVPAADFRGSQLLLRTSVLAAPRCASSARASSRLSMAVGPVDGAATPTPTPAPLPLGMAMAALARQAPPLSPVPSGSGAGAGAGHPSPPWTVASSARSKALSHAALAAPLFHASPRLAAAGAGATAAAAAAVAAAAEPTFVYAYTNGQGPDLGGRAGKAAPDLHAIWGGAAPQTAASGRLPAPTPDAVSSFVMGRKPAAHR</sequence>
<keyword evidence="2" id="KW-0472">Membrane</keyword>
<gene>
    <name evidence="4" type="ORF">CXG81DRAFT_27699</name>
</gene>
<keyword evidence="5" id="KW-1185">Reference proteome</keyword>
<dbReference type="EMBL" id="ML014277">
    <property type="protein sequence ID" value="RKO99540.1"/>
    <property type="molecule type" value="Genomic_DNA"/>
</dbReference>
<name>A0A4P9X3F2_9FUNG</name>
<feature type="signal peptide" evidence="3">
    <location>
        <begin position="1"/>
        <end position="16"/>
    </location>
</feature>
<dbReference type="SUPFAM" id="SSF50044">
    <property type="entry name" value="SH3-domain"/>
    <property type="match status" value="1"/>
</dbReference>
<feature type="region of interest" description="Disordered" evidence="1">
    <location>
        <begin position="425"/>
        <end position="447"/>
    </location>
</feature>
<feature type="region of interest" description="Disordered" evidence="1">
    <location>
        <begin position="844"/>
        <end position="871"/>
    </location>
</feature>
<feature type="region of interest" description="Disordered" evidence="1">
    <location>
        <begin position="227"/>
        <end position="265"/>
    </location>
</feature>
<evidence type="ECO:0000313" key="4">
    <source>
        <dbReference type="EMBL" id="RKO99540.1"/>
    </source>
</evidence>
<feature type="region of interest" description="Disordered" evidence="1">
    <location>
        <begin position="950"/>
        <end position="977"/>
    </location>
</feature>
<feature type="region of interest" description="Disordered" evidence="1">
    <location>
        <begin position="151"/>
        <end position="179"/>
    </location>
</feature>
<evidence type="ECO:0000256" key="2">
    <source>
        <dbReference type="SAM" id="Phobius"/>
    </source>
</evidence>